<sequence length="530" mass="54819">MTLWTSKKLSVRASLRPVLACAASSGMALAVGLGAGASQADESSFSFVPGSLIVSSSIYTGTAATVAVGQTLPGGGVAIANGTYPNVFANNTVDGSFGVTSPIILRQYSLSHDNRSAFLVNTLNVTERTGVSTSFSSKSELALNLSTSGSALTFMGYNAPINTLDVSNSNTPSHVDPTNPVAASYQRAIIQLNGFRSALVTPVNTYSGNNGRAAILNDLYGPNLYYTVGNAGNGSGTQPTIIVNNTGVQIAKPKTPDTIVVGTPQGTQGASTGFQYGYSVTQNGYAADKSGKDDNFRGEKIFHNTLYVTKGSGSNGVDTVYQVGASGVLPTELTAASTLFAILPGFPTGLAKSIVTDPTSPKFATTNFHPFGIWFANATTLYVADEGDGVNTAANAASPNAGLEKWTLSAGTWHLDYTLQKGLDLGAQYSVAGLPSTLNPATDGLRNITGKVNRDGTVTIVAVTSTISASGDQGADPNRLVAITDRLAATSLPADEQFHVLDTANFAQVLRGVAFAPSEDQDDSRGYRDN</sequence>
<feature type="chain" id="PRO_5045073044" evidence="1">
    <location>
        <begin position="31"/>
        <end position="530"/>
    </location>
</feature>
<gene>
    <name evidence="2" type="ORF">RZS28_02480</name>
</gene>
<reference evidence="2 3" key="1">
    <citation type="submission" date="2023-10" db="EMBL/GenBank/DDBJ databases">
        <title>Novel methanotroph of the genus Methylocapsa from a subarctic wetland.</title>
        <authorList>
            <person name="Belova S.E."/>
            <person name="Oshkin I.Y."/>
            <person name="Miroshnikov K."/>
            <person name="Dedysh S.N."/>
        </authorList>
    </citation>
    <scope>NUCLEOTIDE SEQUENCE [LARGE SCALE GENOMIC DNA]</scope>
    <source>
        <strain evidence="2 3">RX1</strain>
    </source>
</reference>
<dbReference type="Proteomes" id="UP001626536">
    <property type="component" value="Chromosome"/>
</dbReference>
<evidence type="ECO:0000313" key="2">
    <source>
        <dbReference type="EMBL" id="WOJ90191.1"/>
    </source>
</evidence>
<accession>A0ABZ0HTE9</accession>
<feature type="signal peptide" evidence="1">
    <location>
        <begin position="1"/>
        <end position="30"/>
    </location>
</feature>
<organism evidence="2 3">
    <name type="scientific">Methylocapsa polymorpha</name>
    <dbReference type="NCBI Taxonomy" id="3080828"/>
    <lineage>
        <taxon>Bacteria</taxon>
        <taxon>Pseudomonadati</taxon>
        <taxon>Pseudomonadota</taxon>
        <taxon>Alphaproteobacteria</taxon>
        <taxon>Hyphomicrobiales</taxon>
        <taxon>Beijerinckiaceae</taxon>
        <taxon>Methylocapsa</taxon>
    </lineage>
</organism>
<dbReference type="RefSeq" id="WP_407339637.1">
    <property type="nucleotide sequence ID" value="NZ_CP136862.1"/>
</dbReference>
<evidence type="ECO:0000313" key="3">
    <source>
        <dbReference type="Proteomes" id="UP001626536"/>
    </source>
</evidence>
<protein>
    <submittedName>
        <fullName evidence="2">Uncharacterized protein</fullName>
    </submittedName>
</protein>
<keyword evidence="3" id="KW-1185">Reference proteome</keyword>
<keyword evidence="1" id="KW-0732">Signal</keyword>
<dbReference type="EMBL" id="CP136862">
    <property type="protein sequence ID" value="WOJ90191.1"/>
    <property type="molecule type" value="Genomic_DNA"/>
</dbReference>
<evidence type="ECO:0000256" key="1">
    <source>
        <dbReference type="SAM" id="SignalP"/>
    </source>
</evidence>
<name>A0ABZ0HTE9_9HYPH</name>
<proteinExistence type="predicted"/>